<dbReference type="GO" id="GO:0051453">
    <property type="term" value="P:regulation of intracellular pH"/>
    <property type="evidence" value="ECO:0007669"/>
    <property type="project" value="TreeGrafter"/>
</dbReference>
<evidence type="ECO:0000256" key="7">
    <source>
        <dbReference type="ARBA" id="ARBA00023136"/>
    </source>
</evidence>
<evidence type="ECO:0000313" key="13">
    <source>
        <dbReference type="EMBL" id="PAV73269.1"/>
    </source>
</evidence>
<keyword evidence="7 11" id="KW-0472">Membrane</keyword>
<evidence type="ECO:0000256" key="6">
    <source>
        <dbReference type="ARBA" id="ARBA00023065"/>
    </source>
</evidence>
<dbReference type="PANTHER" id="PTHR10110">
    <property type="entry name" value="SODIUM/HYDROGEN EXCHANGER"/>
    <property type="match status" value="1"/>
</dbReference>
<keyword evidence="6 9" id="KW-0406">Ion transport</keyword>
<protein>
    <recommendedName>
        <fullName evidence="9">Sodium/hydrogen exchanger</fullName>
    </recommendedName>
</protein>
<gene>
    <name evidence="13" type="ORF">WR25_14337</name>
</gene>
<evidence type="ECO:0000256" key="11">
    <source>
        <dbReference type="SAM" id="Phobius"/>
    </source>
</evidence>
<keyword evidence="4 11" id="KW-1133">Transmembrane helix</keyword>
<feature type="domain" description="Cation/H+ exchanger transmembrane" evidence="12">
    <location>
        <begin position="5"/>
        <end position="256"/>
    </location>
</feature>
<keyword evidence="8 9" id="KW-0739">Sodium transport</keyword>
<feature type="transmembrane region" description="Helical" evidence="11">
    <location>
        <begin position="162"/>
        <end position="183"/>
    </location>
</feature>
<name>A0A2A2KHE3_9BILA</name>
<evidence type="ECO:0000256" key="1">
    <source>
        <dbReference type="ARBA" id="ARBA00004141"/>
    </source>
</evidence>
<dbReference type="Gene3D" id="6.10.140.1330">
    <property type="match status" value="1"/>
</dbReference>
<dbReference type="InterPro" id="IPR004709">
    <property type="entry name" value="NaH_exchanger"/>
</dbReference>
<evidence type="ECO:0000256" key="9">
    <source>
        <dbReference type="RuleBase" id="RU003722"/>
    </source>
</evidence>
<keyword evidence="14" id="KW-1185">Reference proteome</keyword>
<feature type="transmembrane region" description="Helical" evidence="11">
    <location>
        <begin position="128"/>
        <end position="150"/>
    </location>
</feature>
<evidence type="ECO:0000256" key="3">
    <source>
        <dbReference type="ARBA" id="ARBA00022692"/>
    </source>
</evidence>
<sequence>MLYFMVFGESLLNDAVTIVCYNIANEFKELESITFFDCFMGFVSFLVVSLGGLAIGLILGFLTSFITKYTEHVRVVEPVFLFGLSYLSYILGELFHLSGIIALISCGLVQTHYAMRNLSYKSNACIMYFTKVISNIMESMIFIILGVMLVNERGWFWSDWHPLFSVFSIVLCVVVRFIVVYFLTYIINRYTGGVRHVSFQEQFIIAYGGLRGAISFSLAFMIDDSVEEKNTLLAATYMVILFTVFIQGSSIKLLVKYLKIQLAGKNDRFRLFLEFNHGMIDNLSQGIEDLCGYKNYSWINICSRWSRRFLRPFLQKNYTEDKKGNKLAEMDKALNLRDQMIASSSTNSFSRQATIDEMAESGINVDLIDDEEGLCIQNHKDPHRVEEIEKATDELTKDSAHIRALMNNPFEEDYLDRNLVNEADRERRQFEYQAKARIRSIHDKMLSINKYTNKKKLFGRKSTRRGNTQQGMLMAAIGSIGVHAFDGSDHTNGHDNPSDRNRACSSGSDEPITMVGHYHDSNDHELYTITEGQDDQNSNV</sequence>
<feature type="transmembrane region" description="Helical" evidence="11">
    <location>
        <begin position="204"/>
        <end position="222"/>
    </location>
</feature>
<evidence type="ECO:0000256" key="4">
    <source>
        <dbReference type="ARBA" id="ARBA00022989"/>
    </source>
</evidence>
<keyword evidence="3 9" id="KW-0812">Transmembrane</keyword>
<proteinExistence type="inferred from homology"/>
<feature type="transmembrane region" description="Helical" evidence="11">
    <location>
        <begin position="86"/>
        <end position="108"/>
    </location>
</feature>
<dbReference type="InterPro" id="IPR006153">
    <property type="entry name" value="Cation/H_exchanger_TM"/>
</dbReference>
<keyword evidence="9" id="KW-0050">Antiport</keyword>
<dbReference type="NCBIfam" id="TIGR00840">
    <property type="entry name" value="b_cpa1"/>
    <property type="match status" value="1"/>
</dbReference>
<evidence type="ECO:0000256" key="8">
    <source>
        <dbReference type="ARBA" id="ARBA00023201"/>
    </source>
</evidence>
<feature type="compositionally biased region" description="Basic and acidic residues" evidence="10">
    <location>
        <begin position="486"/>
        <end position="502"/>
    </location>
</feature>
<evidence type="ECO:0000256" key="2">
    <source>
        <dbReference type="ARBA" id="ARBA00022448"/>
    </source>
</evidence>
<feature type="region of interest" description="Disordered" evidence="10">
    <location>
        <begin position="486"/>
        <end position="518"/>
    </location>
</feature>
<keyword evidence="2 9" id="KW-0813">Transport</keyword>
<dbReference type="OrthoDB" id="196264at2759"/>
<dbReference type="EMBL" id="LIAE01008638">
    <property type="protein sequence ID" value="PAV73269.1"/>
    <property type="molecule type" value="Genomic_DNA"/>
</dbReference>
<dbReference type="GO" id="GO:0015385">
    <property type="term" value="F:sodium:proton antiporter activity"/>
    <property type="evidence" value="ECO:0007669"/>
    <property type="project" value="InterPro"/>
</dbReference>
<dbReference type="GO" id="GO:0015386">
    <property type="term" value="F:potassium:proton antiporter activity"/>
    <property type="evidence" value="ECO:0007669"/>
    <property type="project" value="TreeGrafter"/>
</dbReference>
<evidence type="ECO:0000256" key="10">
    <source>
        <dbReference type="SAM" id="MobiDB-lite"/>
    </source>
</evidence>
<reference evidence="13 14" key="1">
    <citation type="journal article" date="2017" name="Curr. Biol.">
        <title>Genome architecture and evolution of a unichromosomal asexual nematode.</title>
        <authorList>
            <person name="Fradin H."/>
            <person name="Zegar C."/>
            <person name="Gutwein M."/>
            <person name="Lucas J."/>
            <person name="Kovtun M."/>
            <person name="Corcoran D."/>
            <person name="Baugh L.R."/>
            <person name="Kiontke K."/>
            <person name="Gunsalus K."/>
            <person name="Fitch D.H."/>
            <person name="Piano F."/>
        </authorList>
    </citation>
    <scope>NUCLEOTIDE SEQUENCE [LARGE SCALE GENOMIC DNA]</scope>
    <source>
        <strain evidence="13">PF1309</strain>
    </source>
</reference>
<evidence type="ECO:0000259" key="12">
    <source>
        <dbReference type="Pfam" id="PF00999"/>
    </source>
</evidence>
<feature type="transmembrane region" description="Helical" evidence="11">
    <location>
        <begin position="38"/>
        <end position="66"/>
    </location>
</feature>
<dbReference type="Pfam" id="PF00999">
    <property type="entry name" value="Na_H_Exchanger"/>
    <property type="match status" value="1"/>
</dbReference>
<dbReference type="STRING" id="2018661.A0A2A2KHE3"/>
<evidence type="ECO:0000256" key="5">
    <source>
        <dbReference type="ARBA" id="ARBA00023053"/>
    </source>
</evidence>
<dbReference type="PANTHER" id="PTHR10110:SF126">
    <property type="entry name" value="NA(+)_H(+) EXCHANGER PROTEIN 7"/>
    <property type="match status" value="1"/>
</dbReference>
<dbReference type="GO" id="GO:0005886">
    <property type="term" value="C:plasma membrane"/>
    <property type="evidence" value="ECO:0007669"/>
    <property type="project" value="TreeGrafter"/>
</dbReference>
<dbReference type="Proteomes" id="UP000218231">
    <property type="component" value="Unassembled WGS sequence"/>
</dbReference>
<dbReference type="GO" id="GO:0098719">
    <property type="term" value="P:sodium ion import across plasma membrane"/>
    <property type="evidence" value="ECO:0007669"/>
    <property type="project" value="TreeGrafter"/>
</dbReference>
<comment type="caution">
    <text evidence="13">The sequence shown here is derived from an EMBL/GenBank/DDBJ whole genome shotgun (WGS) entry which is preliminary data.</text>
</comment>
<comment type="subcellular location">
    <subcellularLocation>
        <location evidence="1">Membrane</location>
        <topology evidence="1">Multi-pass membrane protein</topology>
    </subcellularLocation>
</comment>
<dbReference type="InterPro" id="IPR018422">
    <property type="entry name" value="Cation/H_exchanger_CPA1"/>
</dbReference>
<organism evidence="13 14">
    <name type="scientific">Diploscapter pachys</name>
    <dbReference type="NCBI Taxonomy" id="2018661"/>
    <lineage>
        <taxon>Eukaryota</taxon>
        <taxon>Metazoa</taxon>
        <taxon>Ecdysozoa</taxon>
        <taxon>Nematoda</taxon>
        <taxon>Chromadorea</taxon>
        <taxon>Rhabditida</taxon>
        <taxon>Rhabditina</taxon>
        <taxon>Rhabditomorpha</taxon>
        <taxon>Rhabditoidea</taxon>
        <taxon>Rhabditidae</taxon>
        <taxon>Diploscapter</taxon>
    </lineage>
</organism>
<comment type="similarity">
    <text evidence="9">Belongs to the monovalent cation:proton antiporter 1 (CPA1) transporter (TC 2.A.36) family.</text>
</comment>
<evidence type="ECO:0000313" key="14">
    <source>
        <dbReference type="Proteomes" id="UP000218231"/>
    </source>
</evidence>
<keyword evidence="5" id="KW-0915">Sodium</keyword>
<accession>A0A2A2KHE3</accession>
<dbReference type="AlphaFoldDB" id="A0A2A2KHE3"/>
<feature type="transmembrane region" description="Helical" evidence="11">
    <location>
        <begin position="234"/>
        <end position="255"/>
    </location>
</feature>